<dbReference type="AlphaFoldDB" id="X1GHE1"/>
<feature type="non-terminal residue" evidence="1">
    <location>
        <position position="1"/>
    </location>
</feature>
<gene>
    <name evidence="1" type="ORF">S03H2_34642</name>
</gene>
<evidence type="ECO:0000313" key="1">
    <source>
        <dbReference type="EMBL" id="GAH57341.1"/>
    </source>
</evidence>
<dbReference type="InterPro" id="IPR036568">
    <property type="entry name" value="GGCT-like_sf"/>
</dbReference>
<name>X1GHE1_9ZZZZ</name>
<protein>
    <recommendedName>
        <fullName evidence="2">Gamma-glutamylcyclotransferase AIG2-like domain-containing protein</fullName>
    </recommendedName>
</protein>
<dbReference type="Pfam" id="PF13772">
    <property type="entry name" value="AIG2_2"/>
    <property type="match status" value="1"/>
</dbReference>
<comment type="caution">
    <text evidence="1">The sequence shown here is derived from an EMBL/GenBank/DDBJ whole genome shotgun (WGS) entry which is preliminary data.</text>
</comment>
<evidence type="ECO:0008006" key="2">
    <source>
        <dbReference type="Google" id="ProtNLM"/>
    </source>
</evidence>
<dbReference type="EMBL" id="BARU01021155">
    <property type="protein sequence ID" value="GAH57341.1"/>
    <property type="molecule type" value="Genomic_DNA"/>
</dbReference>
<organism evidence="1">
    <name type="scientific">marine sediment metagenome</name>
    <dbReference type="NCBI Taxonomy" id="412755"/>
    <lineage>
        <taxon>unclassified sequences</taxon>
        <taxon>metagenomes</taxon>
        <taxon>ecological metagenomes</taxon>
    </lineage>
</organism>
<accession>X1GHE1</accession>
<sequence>VYGLLFEINKNCDLETIRKKEGYPHYYEEILVTVKCKNKSIGNVKTYKVVKNKEKSGHQKPTKYYMDLILKNACINGFPTEYIQFLEKIETQ</sequence>
<dbReference type="SUPFAM" id="SSF110857">
    <property type="entry name" value="Gamma-glutamyl cyclotransferase-like"/>
    <property type="match status" value="1"/>
</dbReference>
<reference evidence="1" key="1">
    <citation type="journal article" date="2014" name="Front. Microbiol.">
        <title>High frequency of phylogenetically diverse reductive dehalogenase-homologous genes in deep subseafloor sedimentary metagenomes.</title>
        <authorList>
            <person name="Kawai M."/>
            <person name="Futagami T."/>
            <person name="Toyoda A."/>
            <person name="Takaki Y."/>
            <person name="Nishi S."/>
            <person name="Hori S."/>
            <person name="Arai W."/>
            <person name="Tsubouchi T."/>
            <person name="Morono Y."/>
            <person name="Uchiyama I."/>
            <person name="Ito T."/>
            <person name="Fujiyama A."/>
            <person name="Inagaki F."/>
            <person name="Takami H."/>
        </authorList>
    </citation>
    <scope>NUCLEOTIDE SEQUENCE</scope>
    <source>
        <strain evidence="1">Expedition CK06-06</strain>
    </source>
</reference>
<dbReference type="Gene3D" id="3.10.490.10">
    <property type="entry name" value="Gamma-glutamyl cyclotransferase-like"/>
    <property type="match status" value="1"/>
</dbReference>
<proteinExistence type="predicted"/>